<feature type="compositionally biased region" description="Polar residues" evidence="5">
    <location>
        <begin position="1"/>
        <end position="12"/>
    </location>
</feature>
<dbReference type="Pfam" id="PF03108">
    <property type="entry name" value="DBD_Tnp_Mut"/>
    <property type="match status" value="1"/>
</dbReference>
<dbReference type="InterPro" id="IPR007527">
    <property type="entry name" value="Znf_SWIM"/>
</dbReference>
<feature type="compositionally biased region" description="Basic residues" evidence="5">
    <location>
        <begin position="465"/>
        <end position="474"/>
    </location>
</feature>
<feature type="compositionally biased region" description="Low complexity" evidence="5">
    <location>
        <begin position="531"/>
        <end position="550"/>
    </location>
</feature>
<dbReference type="InterPro" id="IPR006564">
    <property type="entry name" value="Znf_PMZ"/>
</dbReference>
<reference evidence="7 8" key="1">
    <citation type="submission" date="2019-01" db="EMBL/GenBank/DDBJ databases">
        <title>Sequencing of cultivated peanut Arachis hypogaea provides insights into genome evolution and oil improvement.</title>
        <authorList>
            <person name="Chen X."/>
        </authorList>
    </citation>
    <scope>NUCLEOTIDE SEQUENCE [LARGE SCALE GENOMIC DNA]</scope>
    <source>
        <strain evidence="8">cv. Fuhuasheng</strain>
        <tissue evidence="7">Leaves</tissue>
    </source>
</reference>
<feature type="region of interest" description="Disordered" evidence="5">
    <location>
        <begin position="457"/>
        <end position="486"/>
    </location>
</feature>
<evidence type="ECO:0000313" key="8">
    <source>
        <dbReference type="Proteomes" id="UP000289738"/>
    </source>
</evidence>
<evidence type="ECO:0000259" key="6">
    <source>
        <dbReference type="PROSITE" id="PS50966"/>
    </source>
</evidence>
<accession>A0A445ERS0</accession>
<dbReference type="PROSITE" id="PS50966">
    <property type="entry name" value="ZF_SWIM"/>
    <property type="match status" value="1"/>
</dbReference>
<dbReference type="Pfam" id="PF04434">
    <property type="entry name" value="SWIM"/>
    <property type="match status" value="1"/>
</dbReference>
<sequence length="558" mass="64809">MSTNIEAISSVNEYDGTEPPIEQLFTDSDEEYDVNKDQCIESYLDDEEWNEDDYTSEEESEVEVNIENEGEIMKRFDIEDNEKISLEKFMIFVDVHEFRSVLRDYIIQENFDIIRVKNEKARVTAICASEGCPWSIHASPSPDGIAFMIKSYEPRHTCIRKSEKRNANSTWIAKKLKQSLNADPNMSYELMSNELITKFGVETHPKQLYRLEEKEGKKLKGLTRAVSEYFPNSWHRHCSKHLLNNFKAKYPLLILQDLFWMAVKAPNEFLFKKAMEKMKTFDNNAYQYLMDIPLHTWSTHAFYTNHKSPHITNNVCESFNAWIDNLRSMTVLKLVDGLRVKIMMRFYTQFSSTASWSYNVGPRIATEINKTTEDARYCKVYDGFTRFPVNLVLHTCECKAWQISGLPCKHGAAAIIYIREKVENYCDAYYHKDKYIIAYFGLHSPLPDLDTLDDTNVLPPPLRRLPGRPRKSRIREKDEDAPSNARRISTVRCSNCKDLGHNRKGCQRAPVRAKKARQEISASESQTSMIKQTQQHASAQAKAKSQLQAKQIKRVRFS</sequence>
<dbReference type="PANTHER" id="PTHR31973:SF187">
    <property type="entry name" value="MUTATOR TRANSPOSASE MUDRA PROTEIN"/>
    <property type="match status" value="1"/>
</dbReference>
<protein>
    <recommendedName>
        <fullName evidence="6">SWIM-type domain-containing protein</fullName>
    </recommendedName>
</protein>
<feature type="domain" description="SWIM-type" evidence="6">
    <location>
        <begin position="387"/>
        <end position="419"/>
    </location>
</feature>
<gene>
    <name evidence="7" type="ORF">Ahy_A01g002815</name>
</gene>
<feature type="compositionally biased region" description="Polar residues" evidence="5">
    <location>
        <begin position="520"/>
        <end position="530"/>
    </location>
</feature>
<keyword evidence="2 4" id="KW-0863">Zinc-finger</keyword>
<dbReference type="SMART" id="SM00575">
    <property type="entry name" value="ZnF_PMZ"/>
    <property type="match status" value="1"/>
</dbReference>
<keyword evidence="3" id="KW-0862">Zinc</keyword>
<proteinExistence type="predicted"/>
<evidence type="ECO:0000256" key="5">
    <source>
        <dbReference type="SAM" id="MobiDB-lite"/>
    </source>
</evidence>
<evidence type="ECO:0000256" key="4">
    <source>
        <dbReference type="PROSITE-ProRule" id="PRU00325"/>
    </source>
</evidence>
<dbReference type="STRING" id="3818.A0A445ERS0"/>
<dbReference type="PANTHER" id="PTHR31973">
    <property type="entry name" value="POLYPROTEIN, PUTATIVE-RELATED"/>
    <property type="match status" value="1"/>
</dbReference>
<dbReference type="InterPro" id="IPR004332">
    <property type="entry name" value="Transposase_MuDR"/>
</dbReference>
<organism evidence="7 8">
    <name type="scientific">Arachis hypogaea</name>
    <name type="common">Peanut</name>
    <dbReference type="NCBI Taxonomy" id="3818"/>
    <lineage>
        <taxon>Eukaryota</taxon>
        <taxon>Viridiplantae</taxon>
        <taxon>Streptophyta</taxon>
        <taxon>Embryophyta</taxon>
        <taxon>Tracheophyta</taxon>
        <taxon>Spermatophyta</taxon>
        <taxon>Magnoliopsida</taxon>
        <taxon>eudicotyledons</taxon>
        <taxon>Gunneridae</taxon>
        <taxon>Pentapetalae</taxon>
        <taxon>rosids</taxon>
        <taxon>fabids</taxon>
        <taxon>Fabales</taxon>
        <taxon>Fabaceae</taxon>
        <taxon>Papilionoideae</taxon>
        <taxon>50 kb inversion clade</taxon>
        <taxon>dalbergioids sensu lato</taxon>
        <taxon>Dalbergieae</taxon>
        <taxon>Pterocarpus clade</taxon>
        <taxon>Arachis</taxon>
    </lineage>
</organism>
<name>A0A445ERS0_ARAHY</name>
<keyword evidence="1" id="KW-0479">Metal-binding</keyword>
<dbReference type="Proteomes" id="UP000289738">
    <property type="component" value="Chromosome A01"/>
</dbReference>
<feature type="region of interest" description="Disordered" evidence="5">
    <location>
        <begin position="1"/>
        <end position="22"/>
    </location>
</feature>
<evidence type="ECO:0000313" key="7">
    <source>
        <dbReference type="EMBL" id="RYR78062.1"/>
    </source>
</evidence>
<dbReference type="EMBL" id="SDMP01000001">
    <property type="protein sequence ID" value="RYR78062.1"/>
    <property type="molecule type" value="Genomic_DNA"/>
</dbReference>
<keyword evidence="8" id="KW-1185">Reference proteome</keyword>
<evidence type="ECO:0000256" key="1">
    <source>
        <dbReference type="ARBA" id="ARBA00022723"/>
    </source>
</evidence>
<dbReference type="AlphaFoldDB" id="A0A445ERS0"/>
<dbReference type="GO" id="GO:0008270">
    <property type="term" value="F:zinc ion binding"/>
    <property type="evidence" value="ECO:0007669"/>
    <property type="project" value="UniProtKB-KW"/>
</dbReference>
<evidence type="ECO:0000256" key="2">
    <source>
        <dbReference type="ARBA" id="ARBA00022771"/>
    </source>
</evidence>
<evidence type="ECO:0000256" key="3">
    <source>
        <dbReference type="ARBA" id="ARBA00022833"/>
    </source>
</evidence>
<feature type="region of interest" description="Disordered" evidence="5">
    <location>
        <begin position="517"/>
        <end position="558"/>
    </location>
</feature>
<comment type="caution">
    <text evidence="7">The sequence shown here is derived from an EMBL/GenBank/DDBJ whole genome shotgun (WGS) entry which is preliminary data.</text>
</comment>